<gene>
    <name evidence="9" type="ORF">HHK36_026808</name>
</gene>
<feature type="binding site" evidence="6">
    <location>
        <position position="312"/>
    </location>
    <ligand>
        <name>GTP</name>
        <dbReference type="ChEBI" id="CHEBI:37565"/>
    </ligand>
</feature>
<evidence type="ECO:0000256" key="3">
    <source>
        <dbReference type="ARBA" id="ARBA00022741"/>
    </source>
</evidence>
<reference evidence="9 10" key="1">
    <citation type="submission" date="2020-04" db="EMBL/GenBank/DDBJ databases">
        <title>Plant Genome Project.</title>
        <authorList>
            <person name="Zhang R.-G."/>
        </authorList>
    </citation>
    <scope>NUCLEOTIDE SEQUENCE [LARGE SCALE GENOMIC DNA]</scope>
    <source>
        <strain evidence="9">YNK0</strain>
        <tissue evidence="9">Leaf</tissue>
    </source>
</reference>
<feature type="binding site" evidence="6">
    <location>
        <begin position="266"/>
        <end position="273"/>
    </location>
    <ligand>
        <name>GTP</name>
        <dbReference type="ChEBI" id="CHEBI:37565"/>
    </ligand>
</feature>
<dbReference type="PROSITE" id="PS51417">
    <property type="entry name" value="ARF"/>
    <property type="match status" value="1"/>
</dbReference>
<dbReference type="EMBL" id="JABCRI010000020">
    <property type="protein sequence ID" value="KAF8388142.1"/>
    <property type="molecule type" value="Genomic_DNA"/>
</dbReference>
<evidence type="ECO:0000256" key="6">
    <source>
        <dbReference type="PIRSR" id="PIRSR606689-1"/>
    </source>
</evidence>
<dbReference type="InterPro" id="IPR005225">
    <property type="entry name" value="Small_GTP-bd"/>
</dbReference>
<evidence type="ECO:0000256" key="4">
    <source>
        <dbReference type="ARBA" id="ARBA00022892"/>
    </source>
</evidence>
<feature type="binding site" evidence="7">
    <location>
        <position position="290"/>
    </location>
    <ligand>
        <name>Mg(2+)</name>
        <dbReference type="ChEBI" id="CHEBI:18420"/>
    </ligand>
</feature>
<keyword evidence="4" id="KW-0931">ER-Golgi transport</keyword>
<evidence type="ECO:0000256" key="5">
    <source>
        <dbReference type="ARBA" id="ARBA00023134"/>
    </source>
</evidence>
<dbReference type="Pfam" id="PF00025">
    <property type="entry name" value="Arf"/>
    <property type="match status" value="1"/>
</dbReference>
<keyword evidence="4" id="KW-0813">Transport</keyword>
<comment type="similarity">
    <text evidence="1">Belongs to the small GTPase superfamily. Arf family.</text>
</comment>
<dbReference type="CDD" id="cd04153">
    <property type="entry name" value="Arl5_Arl8"/>
    <property type="match status" value="1"/>
</dbReference>
<dbReference type="Pfam" id="PF14223">
    <property type="entry name" value="Retrotran_gag_2"/>
    <property type="match status" value="1"/>
</dbReference>
<dbReference type="SMART" id="SM00175">
    <property type="entry name" value="RAB"/>
    <property type="match status" value="1"/>
</dbReference>
<evidence type="ECO:0000256" key="2">
    <source>
        <dbReference type="ARBA" id="ARBA00022707"/>
    </source>
</evidence>
<keyword evidence="2" id="KW-0449">Lipoprotein</keyword>
<keyword evidence="7" id="KW-0479">Metal-binding</keyword>
<keyword evidence="5 6" id="KW-0342">GTP-binding</keyword>
<organism evidence="9 10">
    <name type="scientific">Tetracentron sinense</name>
    <name type="common">Spur-leaf</name>
    <dbReference type="NCBI Taxonomy" id="13715"/>
    <lineage>
        <taxon>Eukaryota</taxon>
        <taxon>Viridiplantae</taxon>
        <taxon>Streptophyta</taxon>
        <taxon>Embryophyta</taxon>
        <taxon>Tracheophyta</taxon>
        <taxon>Spermatophyta</taxon>
        <taxon>Magnoliopsida</taxon>
        <taxon>Trochodendrales</taxon>
        <taxon>Trochodendraceae</taxon>
        <taxon>Tetracentron</taxon>
    </lineage>
</organism>
<dbReference type="NCBIfam" id="TIGR00231">
    <property type="entry name" value="small_GTP"/>
    <property type="match status" value="1"/>
</dbReference>
<protein>
    <submittedName>
        <fullName evidence="9">Uncharacterized protein</fullName>
    </submittedName>
</protein>
<dbReference type="AlphaFoldDB" id="A0A835D4Y7"/>
<dbReference type="PANTHER" id="PTHR11711">
    <property type="entry name" value="ADP RIBOSYLATION FACTOR-RELATED"/>
    <property type="match status" value="1"/>
</dbReference>
<evidence type="ECO:0000256" key="8">
    <source>
        <dbReference type="SAM" id="MobiDB-lite"/>
    </source>
</evidence>
<feature type="binding site" evidence="6">
    <location>
        <begin position="368"/>
        <end position="371"/>
    </location>
    <ligand>
        <name>GTP</name>
        <dbReference type="ChEBI" id="CHEBI:37565"/>
    </ligand>
</feature>
<comment type="caution">
    <text evidence="9">The sequence shown here is derived from an EMBL/GenBank/DDBJ whole genome shotgun (WGS) entry which is preliminary data.</text>
</comment>
<dbReference type="Gene3D" id="3.40.50.300">
    <property type="entry name" value="P-loop containing nucleotide triphosphate hydrolases"/>
    <property type="match status" value="1"/>
</dbReference>
<dbReference type="Proteomes" id="UP000655225">
    <property type="component" value="Unassembled WGS sequence"/>
</dbReference>
<dbReference type="GO" id="GO:0003924">
    <property type="term" value="F:GTPase activity"/>
    <property type="evidence" value="ECO:0007669"/>
    <property type="project" value="InterPro"/>
</dbReference>
<proteinExistence type="inferred from homology"/>
<dbReference type="FunFam" id="3.40.50.300:FF:000728">
    <property type="entry name" value="ADP-ribosylation factor-like protein 5"/>
    <property type="match status" value="1"/>
</dbReference>
<evidence type="ECO:0000313" key="9">
    <source>
        <dbReference type="EMBL" id="KAF8388142.1"/>
    </source>
</evidence>
<dbReference type="InterPro" id="IPR024156">
    <property type="entry name" value="Small_GTPase_ARF"/>
</dbReference>
<dbReference type="InterPro" id="IPR027417">
    <property type="entry name" value="P-loop_NTPase"/>
</dbReference>
<keyword evidence="7" id="KW-0460">Magnesium</keyword>
<feature type="region of interest" description="Disordered" evidence="8">
    <location>
        <begin position="178"/>
        <end position="237"/>
    </location>
</feature>
<dbReference type="InterPro" id="IPR006689">
    <property type="entry name" value="Small_GTPase_ARF/SAR"/>
</dbReference>
<dbReference type="SUPFAM" id="SSF52540">
    <property type="entry name" value="P-loop containing nucleoside triphosphate hydrolases"/>
    <property type="match status" value="1"/>
</dbReference>
<evidence type="ECO:0000256" key="1">
    <source>
        <dbReference type="ARBA" id="ARBA00010290"/>
    </source>
</evidence>
<feature type="compositionally biased region" description="Polar residues" evidence="8">
    <location>
        <begin position="214"/>
        <end position="237"/>
    </location>
</feature>
<evidence type="ECO:0000313" key="10">
    <source>
        <dbReference type="Proteomes" id="UP000655225"/>
    </source>
</evidence>
<dbReference type="OrthoDB" id="2011769at2759"/>
<keyword evidence="2" id="KW-0519">Myristate</keyword>
<dbReference type="SMART" id="SM00178">
    <property type="entry name" value="SAR"/>
    <property type="match status" value="1"/>
</dbReference>
<dbReference type="GO" id="GO:0046872">
    <property type="term" value="F:metal ion binding"/>
    <property type="evidence" value="ECO:0007669"/>
    <property type="project" value="UniProtKB-KW"/>
</dbReference>
<sequence>MIDLIDGSYTAPPPTIELSNPEEGKRLTLTNPAYIAWSKKDQLFLSWIHATITPTVFSQVVRFTTARDTWLVLERSFASQTTARQFQIRTELQSIKKGQLSISDYLEKIKSLADELAAIQQPLPERELVFCVLHGLDFDYHPFITTVTNGELPSFEELYGMLLSQEIRLNEYHNSHSTSALFTTRDRGRGRGPRGRGNNRGGHFRGRGREQRQHYYSNRPNTHPHQQRSFVGFPPQTTQPPKMGAFMSRFWFMLFPAKEYKIVVVGLDNAGKTTTLYKLHLGEVVTTHPTVGSNVEELVYKNIRFEVWDLGGQERLRTSWATYYRGTHAVIAVIDSTDRARISIMKDELFRLLQHEDVEHSVVLIFANKQDLKDAMSPAEITDNLSLHSIKNHDWHIQACCALTGEGLYDGLGWIAQRVTGKATS</sequence>
<dbReference type="GO" id="GO:0005525">
    <property type="term" value="F:GTP binding"/>
    <property type="evidence" value="ECO:0007669"/>
    <property type="project" value="UniProtKB-KW"/>
</dbReference>
<feature type="binding site" evidence="7">
    <location>
        <position position="273"/>
    </location>
    <ligand>
        <name>Mg(2+)</name>
        <dbReference type="ChEBI" id="CHEBI:18420"/>
    </ligand>
</feature>
<keyword evidence="3 6" id="KW-0547">Nucleotide-binding</keyword>
<feature type="region of interest" description="Disordered" evidence="8">
    <location>
        <begin position="1"/>
        <end position="21"/>
    </location>
</feature>
<dbReference type="PRINTS" id="PR00328">
    <property type="entry name" value="SAR1GTPBP"/>
</dbReference>
<dbReference type="SMART" id="SM00177">
    <property type="entry name" value="ARF"/>
    <property type="match status" value="1"/>
</dbReference>
<dbReference type="PROSITE" id="PS51419">
    <property type="entry name" value="RAB"/>
    <property type="match status" value="1"/>
</dbReference>
<evidence type="ECO:0000256" key="7">
    <source>
        <dbReference type="PIRSR" id="PIRSR606689-2"/>
    </source>
</evidence>
<name>A0A835D4Y7_TETSI</name>
<keyword evidence="10" id="KW-1185">Reference proteome</keyword>
<dbReference type="GO" id="GO:0016192">
    <property type="term" value="P:vesicle-mediated transport"/>
    <property type="evidence" value="ECO:0007669"/>
    <property type="project" value="UniProtKB-KW"/>
</dbReference>
<accession>A0A835D4Y7</accession>